<feature type="transmembrane region" description="Helical" evidence="1">
    <location>
        <begin position="139"/>
        <end position="159"/>
    </location>
</feature>
<dbReference type="GO" id="GO:0008528">
    <property type="term" value="F:G protein-coupled peptide receptor activity"/>
    <property type="evidence" value="ECO:0007669"/>
    <property type="project" value="InterPro"/>
</dbReference>
<evidence type="ECO:0000313" key="2">
    <source>
        <dbReference type="Proteomes" id="UP000095282"/>
    </source>
</evidence>
<organism evidence="2 3">
    <name type="scientific">Caenorhabditis tropicalis</name>
    <dbReference type="NCBI Taxonomy" id="1561998"/>
    <lineage>
        <taxon>Eukaryota</taxon>
        <taxon>Metazoa</taxon>
        <taxon>Ecdysozoa</taxon>
        <taxon>Nematoda</taxon>
        <taxon>Chromadorea</taxon>
        <taxon>Rhabditida</taxon>
        <taxon>Rhabditina</taxon>
        <taxon>Rhabditomorpha</taxon>
        <taxon>Rhabditoidea</taxon>
        <taxon>Rhabditidae</taxon>
        <taxon>Peloderinae</taxon>
        <taxon>Caenorhabditis</taxon>
    </lineage>
</organism>
<protein>
    <submittedName>
        <fullName evidence="3">G_PROTEIN_RECEP_F1_2 domain-containing protein</fullName>
    </submittedName>
</protein>
<proteinExistence type="predicted"/>
<dbReference type="STRING" id="1561998.A0A1I7TY83"/>
<evidence type="ECO:0000313" key="3">
    <source>
        <dbReference type="WBParaSite" id="Csp11.Scaffold629.g12990.t1"/>
    </source>
</evidence>
<dbReference type="PANTHER" id="PTHR47321:SF1">
    <property type="entry name" value="G-PROTEIN COUPLED RECEPTORS FAMILY 1 PROFILE DOMAIN-CONTAINING PROTEIN-RELATED"/>
    <property type="match status" value="1"/>
</dbReference>
<keyword evidence="1" id="KW-0472">Membrane</keyword>
<feature type="transmembrane region" description="Helical" evidence="1">
    <location>
        <begin position="97"/>
        <end position="119"/>
    </location>
</feature>
<feature type="transmembrane region" description="Helical" evidence="1">
    <location>
        <begin position="36"/>
        <end position="55"/>
    </location>
</feature>
<sequence>MCRRCSGFLALFIAAFRAFSVLFPMSNAVNFLMKARSGYLIVLIMMVICGAWSSLYRFCTIVVKVTDECFGYTPSWVMYKQDVTGINELRLRAADGYIAIIVCILYFLVAIALVIALYNAKKRRKHLKSDNYFIGQLELFAMTLSIINSIAHCFICFSMSSQYRDVVKGLMCVRTDDEEKIKKAISVKENNTSTVKTTKTTLSSKRTS</sequence>
<name>A0A1I7TY83_9PELO</name>
<dbReference type="SUPFAM" id="SSF81321">
    <property type="entry name" value="Family A G protein-coupled receptor-like"/>
    <property type="match status" value="1"/>
</dbReference>
<evidence type="ECO:0000256" key="1">
    <source>
        <dbReference type="SAM" id="Phobius"/>
    </source>
</evidence>
<dbReference type="InterPro" id="IPR019427">
    <property type="entry name" value="7TM_GPCR_serpentine_rcpt_Srw"/>
</dbReference>
<keyword evidence="1" id="KW-1133">Transmembrane helix</keyword>
<dbReference type="AlphaFoldDB" id="A0A1I7TY83"/>
<keyword evidence="2" id="KW-1185">Reference proteome</keyword>
<dbReference type="Proteomes" id="UP000095282">
    <property type="component" value="Unplaced"/>
</dbReference>
<dbReference type="Pfam" id="PF10324">
    <property type="entry name" value="7TM_GPCR_Srw"/>
    <property type="match status" value="2"/>
</dbReference>
<accession>A0A1I7TY83</accession>
<dbReference type="PANTHER" id="PTHR47321">
    <property type="entry name" value="SERPENTINE RECEPTOR, CLASS W"/>
    <property type="match status" value="1"/>
</dbReference>
<dbReference type="Gene3D" id="1.20.1070.10">
    <property type="entry name" value="Rhodopsin 7-helix transmembrane proteins"/>
    <property type="match status" value="1"/>
</dbReference>
<dbReference type="WBParaSite" id="Csp11.Scaffold629.g12990.t1">
    <property type="protein sequence ID" value="Csp11.Scaffold629.g12990.t1"/>
    <property type="gene ID" value="Csp11.Scaffold629.g12990"/>
</dbReference>
<reference evidence="3" key="1">
    <citation type="submission" date="2016-11" db="UniProtKB">
        <authorList>
            <consortium name="WormBaseParasite"/>
        </authorList>
    </citation>
    <scope>IDENTIFICATION</scope>
</reference>
<keyword evidence="1" id="KW-0812">Transmembrane</keyword>